<name>A0A370CHE1_9COXI</name>
<dbReference type="GO" id="GO:0006260">
    <property type="term" value="P:DNA replication"/>
    <property type="evidence" value="ECO:0007669"/>
    <property type="project" value="UniProtKB-UniRule"/>
</dbReference>
<dbReference type="GO" id="GO:0051301">
    <property type="term" value="P:cell division"/>
    <property type="evidence" value="ECO:0007669"/>
    <property type="project" value="UniProtKB-KW"/>
</dbReference>
<dbReference type="GO" id="GO:0005737">
    <property type="term" value="C:cytoplasm"/>
    <property type="evidence" value="ECO:0007669"/>
    <property type="project" value="UniProtKB-SubCell"/>
</dbReference>
<comment type="subunit">
    <text evidence="2">Component of a cohesin-like complex composed of ScpA, ScpB and the Smc homodimer, in which ScpA and ScpB bind to the head domain of Smc. The presence of the three proteins is required for the association of the complex with DNA.</text>
</comment>
<protein>
    <recommendedName>
        <fullName evidence="1 2">Segregation and condensation protein A</fullName>
    </recommendedName>
</protein>
<keyword evidence="2" id="KW-0131">Cell cycle</keyword>
<proteinExistence type="inferred from homology"/>
<dbReference type="PANTHER" id="PTHR33969:SF2">
    <property type="entry name" value="SEGREGATION AND CONDENSATION PROTEIN A"/>
    <property type="match status" value="1"/>
</dbReference>
<dbReference type="Gene3D" id="1.10.10.580">
    <property type="entry name" value="Structural maintenance of chromosome 1. Chain E"/>
    <property type="match status" value="1"/>
</dbReference>
<evidence type="ECO:0000256" key="2">
    <source>
        <dbReference type="HAMAP-Rule" id="MF_01805"/>
    </source>
</evidence>
<dbReference type="PANTHER" id="PTHR33969">
    <property type="entry name" value="SEGREGATION AND CONDENSATION PROTEIN A"/>
    <property type="match status" value="1"/>
</dbReference>
<keyword evidence="4" id="KW-1185">Reference proteome</keyword>
<accession>A0A370CHE1</accession>
<comment type="function">
    <text evidence="2">Participates in chromosomal partition during cell division. May act via the formation of a condensin-like complex containing Smc and ScpB that pull DNA away from mid-cell into both cell halves.</text>
</comment>
<dbReference type="InterPro" id="IPR023093">
    <property type="entry name" value="ScpA-like_C"/>
</dbReference>
<sequence length="269" mass="30147">MSESLFSTTSTTSPIATIRGQPLAQLPCDLYIPPQALEVLLEAFTGPLDLLLYLIKKQNFDILDIPVAEITRQYVQYIELMQVLEIELAAEYLVMAAILTEIKSRLLLPKAIENPSNDEGDPRAELIRRLQEYERTKQAAQKLEQLPRLGRDVFLAMAKAGVPIEATAASLPPLALEDLVDALKSVLARAALKAHHAIAEEPLSIQDRMSQILQRIAIQPRVKFTELFSLKEGRMGVVVTFIALLELWRQTLIELLQTTPFGEIEVRAR</sequence>
<dbReference type="HAMAP" id="MF_01805">
    <property type="entry name" value="ScpA"/>
    <property type="match status" value="1"/>
</dbReference>
<organism evidence="3 4">
    <name type="scientific">Candidatus Aquirickettsiella gammari</name>
    <dbReference type="NCBI Taxonomy" id="2016198"/>
    <lineage>
        <taxon>Bacteria</taxon>
        <taxon>Pseudomonadati</taxon>
        <taxon>Pseudomonadota</taxon>
        <taxon>Gammaproteobacteria</taxon>
        <taxon>Legionellales</taxon>
        <taxon>Coxiellaceae</taxon>
        <taxon>Candidatus Aquirickettsiella</taxon>
    </lineage>
</organism>
<evidence type="ECO:0000313" key="4">
    <source>
        <dbReference type="Proteomes" id="UP000226429"/>
    </source>
</evidence>
<comment type="subcellular location">
    <subcellularLocation>
        <location evidence="2">Cytoplasm</location>
    </subcellularLocation>
    <text evidence="2">Associated with two foci at the outer edges of the nucleoid region in young cells, and at four foci within both cell halves in older cells.</text>
</comment>
<reference evidence="3 4" key="2">
    <citation type="journal article" date="2018" name="J. Invertebr. Pathol.">
        <title>'Candidatus Aquirickettsiella gammari' (Gammaproteobacteria: Legionellales: Coxiellaceae): A bacterial pathogen of the freshwater crustacean Gammarus fossarum (Malacostraca: Amphipoda).</title>
        <authorList>
            <person name="Bojko J."/>
            <person name="Dunn A.M."/>
            <person name="Stebbing P.D."/>
            <person name="van Aerle R."/>
            <person name="Bacela-Spychalska K."/>
            <person name="Bean T.P."/>
            <person name="Urrutia A."/>
            <person name="Stentiford G.D."/>
        </authorList>
    </citation>
    <scope>NUCLEOTIDE SEQUENCE [LARGE SCALE GENOMIC DNA]</scope>
    <source>
        <strain evidence="3">RA15029</strain>
    </source>
</reference>
<gene>
    <name evidence="2" type="primary">scpA</name>
    <name evidence="3" type="ORF">CFE62_004300</name>
</gene>
<keyword evidence="2" id="KW-0159">Chromosome partition</keyword>
<keyword evidence="2" id="KW-0132">Cell division</keyword>
<comment type="caution">
    <text evidence="3">The sequence shown here is derived from an EMBL/GenBank/DDBJ whole genome shotgun (WGS) entry which is preliminary data.</text>
</comment>
<dbReference type="Pfam" id="PF02616">
    <property type="entry name" value="SMC_ScpA"/>
    <property type="match status" value="1"/>
</dbReference>
<evidence type="ECO:0000256" key="1">
    <source>
        <dbReference type="ARBA" id="ARBA00044777"/>
    </source>
</evidence>
<reference evidence="3 4" key="1">
    <citation type="journal article" date="2017" name="Int. J. Syst. Evol. Microbiol.">
        <title>Aquarickettsiella crustaci n. gen. n. sp. (Gammaproteobacteria: Legionellales: Coxiellaceae); a bacterial pathogen of the freshwater crustacean: Gammarus fossarum (Malacostraca: Amphipoda).</title>
        <authorList>
            <person name="Bojko J."/>
            <person name="Dunn A.M."/>
            <person name="Stebbing P.D."/>
            <person name="Van Aerle R."/>
            <person name="Bacela-Spychalska K."/>
            <person name="Bean T.P."/>
            <person name="Stentiford G.D."/>
        </authorList>
    </citation>
    <scope>NUCLEOTIDE SEQUENCE [LARGE SCALE GENOMIC DNA]</scope>
    <source>
        <strain evidence="3">RA15029</strain>
    </source>
</reference>
<dbReference type="EMBL" id="NMOS02000010">
    <property type="protein sequence ID" value="RDH40331.1"/>
    <property type="molecule type" value="Genomic_DNA"/>
</dbReference>
<dbReference type="Gene3D" id="6.10.250.2410">
    <property type="match status" value="1"/>
</dbReference>
<dbReference type="AlphaFoldDB" id="A0A370CHE1"/>
<dbReference type="Proteomes" id="UP000226429">
    <property type="component" value="Unassembled WGS sequence"/>
</dbReference>
<evidence type="ECO:0000313" key="3">
    <source>
        <dbReference type="EMBL" id="RDH40331.1"/>
    </source>
</evidence>
<dbReference type="GO" id="GO:0007059">
    <property type="term" value="P:chromosome segregation"/>
    <property type="evidence" value="ECO:0007669"/>
    <property type="project" value="UniProtKB-UniRule"/>
</dbReference>
<dbReference type="InterPro" id="IPR003768">
    <property type="entry name" value="ScpA"/>
</dbReference>
<comment type="similarity">
    <text evidence="2">Belongs to the ScpA family.</text>
</comment>
<keyword evidence="2" id="KW-0963">Cytoplasm</keyword>